<proteinExistence type="predicted"/>
<accession>Q2IRH6</accession>
<dbReference type="STRING" id="316058.RPB_4501"/>
<dbReference type="Proteomes" id="UP000008809">
    <property type="component" value="Chromosome"/>
</dbReference>
<reference evidence="1 2" key="1">
    <citation type="submission" date="2006-01" db="EMBL/GenBank/DDBJ databases">
        <title>Complete sequence of Rhodopseudomonas palustris HaA2.</title>
        <authorList>
            <consortium name="US DOE Joint Genome Institute"/>
            <person name="Copeland A."/>
            <person name="Lucas S."/>
            <person name="Lapidus A."/>
            <person name="Barry K."/>
            <person name="Detter J.C."/>
            <person name="Glavina T."/>
            <person name="Hammon N."/>
            <person name="Israni S."/>
            <person name="Pitluck S."/>
            <person name="Chain P."/>
            <person name="Malfatti S."/>
            <person name="Shin M."/>
            <person name="Vergez L."/>
            <person name="Schmutz J."/>
            <person name="Larimer F."/>
            <person name="Land M."/>
            <person name="Hauser L."/>
            <person name="Pelletier D.A."/>
            <person name="Kyrpides N."/>
            <person name="Anderson I."/>
            <person name="Oda Y."/>
            <person name="Harwood C.S."/>
            <person name="Richardson P."/>
        </authorList>
    </citation>
    <scope>NUCLEOTIDE SEQUENCE [LARGE SCALE GENOMIC DNA]</scope>
    <source>
        <strain evidence="1 2">HaA2</strain>
    </source>
</reference>
<dbReference type="KEGG" id="rpb:RPB_4501"/>
<protein>
    <submittedName>
        <fullName evidence="1">Uncharacterized protein</fullName>
    </submittedName>
</protein>
<evidence type="ECO:0000313" key="1">
    <source>
        <dbReference type="EMBL" id="ABD09184.1"/>
    </source>
</evidence>
<dbReference type="EMBL" id="CP000250">
    <property type="protein sequence ID" value="ABD09184.1"/>
    <property type="molecule type" value="Genomic_DNA"/>
</dbReference>
<keyword evidence="2" id="KW-1185">Reference proteome</keyword>
<dbReference type="RefSeq" id="WP_011443367.1">
    <property type="nucleotide sequence ID" value="NC_007778.1"/>
</dbReference>
<dbReference type="Gene3D" id="2.70.40.10">
    <property type="match status" value="1"/>
</dbReference>
<dbReference type="InterPro" id="IPR036157">
    <property type="entry name" value="dUTPase-like_sf"/>
</dbReference>
<dbReference type="SUPFAM" id="SSF51283">
    <property type="entry name" value="dUTPase-like"/>
    <property type="match status" value="1"/>
</dbReference>
<dbReference type="HOGENOM" id="CLU_1668053_0_0_5"/>
<evidence type="ECO:0000313" key="2">
    <source>
        <dbReference type="Proteomes" id="UP000008809"/>
    </source>
</evidence>
<name>Q2IRH6_RHOP2</name>
<organism evidence="1 2">
    <name type="scientific">Rhodopseudomonas palustris (strain HaA2)</name>
    <dbReference type="NCBI Taxonomy" id="316058"/>
    <lineage>
        <taxon>Bacteria</taxon>
        <taxon>Pseudomonadati</taxon>
        <taxon>Pseudomonadota</taxon>
        <taxon>Alphaproteobacteria</taxon>
        <taxon>Hyphomicrobiales</taxon>
        <taxon>Nitrobacteraceae</taxon>
        <taxon>Rhodopseudomonas</taxon>
    </lineage>
</organism>
<gene>
    <name evidence="1" type="ordered locus">RPB_4501</name>
</gene>
<dbReference type="AlphaFoldDB" id="Q2IRH6"/>
<sequence>MELGDLRIVADENRIVFLDDFRIGLRLQNRLQQIEGPINLSQDSPPAAIERPLAPRGMMRGEWGLAFSVERLSVSERLIGFLNTRSKYARLGLETMGSSWLIAPGFGYNDPTSVVFEVIAHNDLTGFSSHISYAYTMFFELDHPVRLDGRSYGGRFPH</sequence>